<evidence type="ECO:0000313" key="3">
    <source>
        <dbReference type="EMBL" id="SDQ42672.1"/>
    </source>
</evidence>
<evidence type="ECO:0000313" key="6">
    <source>
        <dbReference type="Proteomes" id="UP000317267"/>
    </source>
</evidence>
<name>A0A1H1AST0_9PSED</name>
<feature type="chain" id="PRO_5044371143" evidence="2">
    <location>
        <begin position="18"/>
        <end position="253"/>
    </location>
</feature>
<reference evidence="4 6" key="2">
    <citation type="submission" date="2019-06" db="EMBL/GenBank/DDBJ databases">
        <title>Pseudomonas bimorpha sp. nov. isolated from bovine raw milk and skim milk concentrate.</title>
        <authorList>
            <person name="Hofmann K."/>
            <person name="Huptas C."/>
            <person name="Doll E."/>
            <person name="Scherer S."/>
            <person name="Wenning M."/>
        </authorList>
    </citation>
    <scope>NUCLEOTIDE SEQUENCE [LARGE SCALE GENOMIC DNA]</scope>
    <source>
        <strain evidence="4 6">DSM 17515</strain>
    </source>
</reference>
<keyword evidence="2" id="KW-0732">Signal</keyword>
<evidence type="ECO:0000256" key="1">
    <source>
        <dbReference type="ARBA" id="ARBA00010333"/>
    </source>
</evidence>
<dbReference type="SUPFAM" id="SSF53850">
    <property type="entry name" value="Periplasmic binding protein-like II"/>
    <property type="match status" value="1"/>
</dbReference>
<feature type="signal peptide" evidence="2">
    <location>
        <begin position="1"/>
        <end position="17"/>
    </location>
</feature>
<dbReference type="EMBL" id="FNKM01000002">
    <property type="protein sequence ID" value="SDQ42672.1"/>
    <property type="molecule type" value="Genomic_DNA"/>
</dbReference>
<dbReference type="EMBL" id="VFES01000011">
    <property type="protein sequence ID" value="TWR64580.1"/>
    <property type="molecule type" value="Genomic_DNA"/>
</dbReference>
<dbReference type="Gene3D" id="3.40.190.10">
    <property type="entry name" value="Periplasmic binding protein-like II"/>
    <property type="match status" value="2"/>
</dbReference>
<accession>A0A1H1AST0</accession>
<reference evidence="3 5" key="1">
    <citation type="submission" date="2016-10" db="EMBL/GenBank/DDBJ databases">
        <authorList>
            <person name="Varghese N."/>
            <person name="Submissions S."/>
        </authorList>
    </citation>
    <scope>NUCLEOTIDE SEQUENCE [LARGE SCALE GENOMIC DNA]</scope>
    <source>
        <strain evidence="3 5">BS2976</strain>
    </source>
</reference>
<dbReference type="RefSeq" id="WP_090400282.1">
    <property type="nucleotide sequence ID" value="NZ_FNKM01000002.1"/>
</dbReference>
<evidence type="ECO:0000313" key="5">
    <source>
        <dbReference type="Proteomes" id="UP000198740"/>
    </source>
</evidence>
<dbReference type="Proteomes" id="UP000198740">
    <property type="component" value="Unassembled WGS sequence"/>
</dbReference>
<comment type="caution">
    <text evidence="4">The sequence shown here is derived from an EMBL/GenBank/DDBJ whole genome shotgun (WGS) entry which is preliminary data.</text>
</comment>
<dbReference type="PANTHER" id="PTHR35936">
    <property type="entry name" value="MEMBRANE-BOUND LYTIC MUREIN TRANSGLYCOSYLASE F"/>
    <property type="match status" value="1"/>
</dbReference>
<comment type="similarity">
    <text evidence="1">Belongs to the bacterial solute-binding protein 3 family.</text>
</comment>
<dbReference type="OrthoDB" id="8581336at2"/>
<dbReference type="Proteomes" id="UP000317267">
    <property type="component" value="Unassembled WGS sequence"/>
</dbReference>
<protein>
    <submittedName>
        <fullName evidence="3">Extracellular solute-binding protein, family 3</fullName>
    </submittedName>
    <submittedName>
        <fullName evidence="4">Transporter substrate-binding domain-containing protein</fullName>
    </submittedName>
</protein>
<keyword evidence="5" id="KW-1185">Reference proteome</keyword>
<dbReference type="AlphaFoldDB" id="A0A1H1AST0"/>
<gene>
    <name evidence="4" type="ORF">FIV39_17730</name>
    <name evidence="3" type="ORF">SAMN04490186_0458</name>
</gene>
<dbReference type="PROSITE" id="PS51257">
    <property type="entry name" value="PROKAR_LIPOPROTEIN"/>
    <property type="match status" value="1"/>
</dbReference>
<proteinExistence type="inferred from homology"/>
<sequence>MRVVLGALWMMTTACLAAPAPLRFSISDSWTMPMVQVENGRPTQGILYDLMLSLATQVGQPAEFHVLARARIAGAMAHGDIDVRCYVTQAWVDNQSGDYIWSLPLMVQRNVLVSARNQPVQVLKLTPQPIGTVLNYRYAALDPLFANGQLTRDDARSEELVLHKLVAGRFNYAVSNEWIVDRFNQKMPISQQLYKVAVIEEQNLGCIVRNDPDVPAQKILRTLLRMKMSGEIDAIIKLYTGENPVSLHAPDKN</sequence>
<evidence type="ECO:0000313" key="4">
    <source>
        <dbReference type="EMBL" id="TWR64580.1"/>
    </source>
</evidence>
<evidence type="ECO:0000256" key="2">
    <source>
        <dbReference type="SAM" id="SignalP"/>
    </source>
</evidence>
<organism evidence="4 6">
    <name type="scientific">Pseudomonas grimontii</name>
    <dbReference type="NCBI Taxonomy" id="129847"/>
    <lineage>
        <taxon>Bacteria</taxon>
        <taxon>Pseudomonadati</taxon>
        <taxon>Pseudomonadota</taxon>
        <taxon>Gammaproteobacteria</taxon>
        <taxon>Pseudomonadales</taxon>
        <taxon>Pseudomonadaceae</taxon>
        <taxon>Pseudomonas</taxon>
    </lineage>
</organism>
<dbReference type="PANTHER" id="PTHR35936:SF6">
    <property type="entry name" value="AMINO ACID ABC TRANSPORTER SUBSTRATE-BINDING PAAT FAMILY PROTEIN"/>
    <property type="match status" value="1"/>
</dbReference>